<accession>A0AA91T2U0</accession>
<evidence type="ECO:0000256" key="6">
    <source>
        <dbReference type="ARBA" id="ARBA00022737"/>
    </source>
</evidence>
<dbReference type="PANTHER" id="PTHR23077:SF12">
    <property type="entry name" value="PEROXISOMAL ATPASE PEX1"/>
    <property type="match status" value="1"/>
</dbReference>
<evidence type="ECO:0000256" key="19">
    <source>
        <dbReference type="ARBA" id="ARBA00081751"/>
    </source>
</evidence>
<dbReference type="Pfam" id="PF00004">
    <property type="entry name" value="AAA"/>
    <property type="match status" value="2"/>
</dbReference>
<dbReference type="InterPro" id="IPR029067">
    <property type="entry name" value="CDC48_domain_2-like_sf"/>
</dbReference>
<dbReference type="KEGG" id="clus:A9F13_05g02970"/>
<evidence type="ECO:0000256" key="3">
    <source>
        <dbReference type="ARBA" id="ARBA00022448"/>
    </source>
</evidence>
<comment type="subunit">
    <text evidence="18">Interacts with PEX6; forming the PEX1-PEX6 AAA ATPase complex, which is composed of a heterohexamer formed by a trimer of PEX1-PEX6 dimers.</text>
</comment>
<dbReference type="SUPFAM" id="SSF50692">
    <property type="entry name" value="ADC-like"/>
    <property type="match status" value="1"/>
</dbReference>
<keyword evidence="12" id="KW-0576">Peroxisome</keyword>
<dbReference type="Gene3D" id="3.40.50.300">
    <property type="entry name" value="P-loop containing nucleotide triphosphate hydrolases"/>
    <property type="match status" value="2"/>
</dbReference>
<dbReference type="InterPro" id="IPR003959">
    <property type="entry name" value="ATPase_AAA_core"/>
</dbReference>
<dbReference type="SUPFAM" id="SSF52540">
    <property type="entry name" value="P-loop containing nucleoside triphosphate hydrolases"/>
    <property type="match status" value="2"/>
</dbReference>
<evidence type="ECO:0000256" key="15">
    <source>
        <dbReference type="ARBA" id="ARBA00046271"/>
    </source>
</evidence>
<dbReference type="CDD" id="cd19526">
    <property type="entry name" value="RecA-like_PEX1_r2"/>
    <property type="match status" value="1"/>
</dbReference>
<dbReference type="Gene3D" id="1.10.8.60">
    <property type="match status" value="1"/>
</dbReference>
<dbReference type="GO" id="GO:0005524">
    <property type="term" value="F:ATP binding"/>
    <property type="evidence" value="ECO:0007669"/>
    <property type="project" value="UniProtKB-KW"/>
</dbReference>
<evidence type="ECO:0000256" key="7">
    <source>
        <dbReference type="ARBA" id="ARBA00022741"/>
    </source>
</evidence>
<evidence type="ECO:0000256" key="20">
    <source>
        <dbReference type="SAM" id="MobiDB-lite"/>
    </source>
</evidence>
<feature type="domain" description="AAA+ ATPase" evidence="21">
    <location>
        <begin position="742"/>
        <end position="877"/>
    </location>
</feature>
<feature type="region of interest" description="Disordered" evidence="20">
    <location>
        <begin position="252"/>
        <end position="278"/>
    </location>
</feature>
<dbReference type="AlphaFoldDB" id="A0AA91T2U0"/>
<evidence type="ECO:0000313" key="23">
    <source>
        <dbReference type="Proteomes" id="UP000195602"/>
    </source>
</evidence>
<dbReference type="Gene3D" id="3.10.330.10">
    <property type="match status" value="1"/>
</dbReference>
<keyword evidence="3" id="KW-0813">Transport</keyword>
<keyword evidence="4" id="KW-0963">Cytoplasm</keyword>
<evidence type="ECO:0000256" key="12">
    <source>
        <dbReference type="ARBA" id="ARBA00023140"/>
    </source>
</evidence>
<keyword evidence="5" id="KW-0962">Peroxisome biogenesis</keyword>
<organism evidence="22 23">
    <name type="scientific">Clavispora lusitaniae</name>
    <name type="common">Candida lusitaniae</name>
    <dbReference type="NCBI Taxonomy" id="36911"/>
    <lineage>
        <taxon>Eukaryota</taxon>
        <taxon>Fungi</taxon>
        <taxon>Dikarya</taxon>
        <taxon>Ascomycota</taxon>
        <taxon>Saccharomycotina</taxon>
        <taxon>Pichiomycetes</taxon>
        <taxon>Metschnikowiaceae</taxon>
        <taxon>Clavispora</taxon>
    </lineage>
</organism>
<dbReference type="PROSITE" id="PS00674">
    <property type="entry name" value="AAA"/>
    <property type="match status" value="1"/>
</dbReference>
<dbReference type="InterPro" id="IPR003593">
    <property type="entry name" value="AAA+_ATPase"/>
</dbReference>
<evidence type="ECO:0000256" key="18">
    <source>
        <dbReference type="ARBA" id="ARBA00064205"/>
    </source>
</evidence>
<evidence type="ECO:0000256" key="10">
    <source>
        <dbReference type="ARBA" id="ARBA00022927"/>
    </source>
</evidence>
<dbReference type="GO" id="GO:0016887">
    <property type="term" value="F:ATP hydrolysis activity"/>
    <property type="evidence" value="ECO:0007669"/>
    <property type="project" value="InterPro"/>
</dbReference>
<dbReference type="GO" id="GO:0005829">
    <property type="term" value="C:cytosol"/>
    <property type="evidence" value="ECO:0007669"/>
    <property type="project" value="UniProtKB-SubCell"/>
</dbReference>
<evidence type="ECO:0000256" key="13">
    <source>
        <dbReference type="ARBA" id="ARBA00032509"/>
    </source>
</evidence>
<gene>
    <name evidence="22" type="ORF">A9F13_05g02970</name>
</gene>
<keyword evidence="7" id="KW-0547">Nucleotide-binding</keyword>
<dbReference type="FunFam" id="3.40.50.300:FF:000149">
    <property type="entry name" value="Nuclear valosin-containing protein-like"/>
    <property type="match status" value="1"/>
</dbReference>
<dbReference type="InterPro" id="IPR027417">
    <property type="entry name" value="P-loop_NTPase"/>
</dbReference>
<dbReference type="InterPro" id="IPR050168">
    <property type="entry name" value="AAA_ATPase_domain"/>
</dbReference>
<proteinExistence type="inferred from homology"/>
<evidence type="ECO:0000256" key="9">
    <source>
        <dbReference type="ARBA" id="ARBA00022840"/>
    </source>
</evidence>
<dbReference type="EMBL" id="LYUB02000005">
    <property type="protein sequence ID" value="OVF09481.1"/>
    <property type="molecule type" value="Genomic_DNA"/>
</dbReference>
<reference evidence="22 23" key="1">
    <citation type="submission" date="2017-04" db="EMBL/GenBank/DDBJ databases">
        <title>Draft genome of the yeast Clavispora lusitaniae type strain CBS 6936.</title>
        <authorList>
            <person name="Durrens P."/>
            <person name="Klopp C."/>
            <person name="Biteau N."/>
            <person name="Fitton-Ouhabi V."/>
            <person name="Dementhon K."/>
            <person name="Accoceberry I."/>
            <person name="Sherman D.J."/>
            <person name="Noel T."/>
        </authorList>
    </citation>
    <scope>NUCLEOTIDE SEQUENCE [LARGE SCALE GENOMIC DNA]</scope>
    <source>
        <strain evidence="22 23">CBS 6936</strain>
    </source>
</reference>
<dbReference type="InterPro" id="IPR041569">
    <property type="entry name" value="AAA_lid_3"/>
</dbReference>
<feature type="compositionally biased region" description="Polar residues" evidence="20">
    <location>
        <begin position="257"/>
        <end position="266"/>
    </location>
</feature>
<evidence type="ECO:0000256" key="17">
    <source>
        <dbReference type="ARBA" id="ARBA00059626"/>
    </source>
</evidence>
<dbReference type="GO" id="GO:0005778">
    <property type="term" value="C:peroxisomal membrane"/>
    <property type="evidence" value="ECO:0007669"/>
    <property type="project" value="UniProtKB-SubCell"/>
</dbReference>
<dbReference type="PANTHER" id="PTHR23077">
    <property type="entry name" value="AAA-FAMILY ATPASE"/>
    <property type="match status" value="1"/>
</dbReference>
<evidence type="ECO:0000256" key="5">
    <source>
        <dbReference type="ARBA" id="ARBA00022593"/>
    </source>
</evidence>
<name>A0AA91T2U0_CLALS</name>
<evidence type="ECO:0000256" key="1">
    <source>
        <dbReference type="ARBA" id="ARBA00004514"/>
    </source>
</evidence>
<evidence type="ECO:0000256" key="8">
    <source>
        <dbReference type="ARBA" id="ARBA00022801"/>
    </source>
</evidence>
<comment type="subcellular location">
    <subcellularLocation>
        <location evidence="1">Cytoplasm</location>
        <location evidence="1">Cytosol</location>
    </subcellularLocation>
    <subcellularLocation>
        <location evidence="15">Peroxisome membrane</location>
    </subcellularLocation>
</comment>
<evidence type="ECO:0000256" key="4">
    <source>
        <dbReference type="ARBA" id="ARBA00022490"/>
    </source>
</evidence>
<dbReference type="FunFam" id="1.10.8.60:FF:000105">
    <property type="entry name" value="PeRoXisome assembly factor"/>
    <property type="match status" value="1"/>
</dbReference>
<evidence type="ECO:0000256" key="14">
    <source>
        <dbReference type="ARBA" id="ARBA00034532"/>
    </source>
</evidence>
<comment type="similarity">
    <text evidence="2">Belongs to the AAA ATPase family.</text>
</comment>
<evidence type="ECO:0000259" key="21">
    <source>
        <dbReference type="SMART" id="SM00382"/>
    </source>
</evidence>
<evidence type="ECO:0000256" key="16">
    <source>
        <dbReference type="ARBA" id="ARBA00048778"/>
    </source>
</evidence>
<feature type="compositionally biased region" description="Polar residues" evidence="20">
    <location>
        <begin position="179"/>
        <end position="194"/>
    </location>
</feature>
<feature type="domain" description="AAA+ ATPase" evidence="21">
    <location>
        <begin position="472"/>
        <end position="641"/>
    </location>
</feature>
<evidence type="ECO:0000256" key="11">
    <source>
        <dbReference type="ARBA" id="ARBA00023136"/>
    </source>
</evidence>
<keyword evidence="10" id="KW-0653">Protein transport</keyword>
<dbReference type="GO" id="GO:0016558">
    <property type="term" value="P:protein import into peroxisome matrix"/>
    <property type="evidence" value="ECO:0007669"/>
    <property type="project" value="TreeGrafter"/>
</dbReference>
<keyword evidence="9" id="KW-0067">ATP-binding</keyword>
<dbReference type="SMART" id="SM00382">
    <property type="entry name" value="AAA"/>
    <property type="match status" value="2"/>
</dbReference>
<dbReference type="InterPro" id="IPR015342">
    <property type="entry name" value="PEX1-N_C-lobe"/>
</dbReference>
<dbReference type="InterPro" id="IPR003960">
    <property type="entry name" value="ATPase_AAA_CS"/>
</dbReference>
<keyword evidence="8" id="KW-0378">Hydrolase</keyword>
<dbReference type="SUPFAM" id="SSF54585">
    <property type="entry name" value="Cdc48 domain 2-like"/>
    <property type="match status" value="1"/>
</dbReference>
<feature type="region of interest" description="Disordered" evidence="20">
    <location>
        <begin position="1038"/>
        <end position="1058"/>
    </location>
</feature>
<dbReference type="Proteomes" id="UP000195602">
    <property type="component" value="Unassembled WGS sequence"/>
</dbReference>
<protein>
    <recommendedName>
        <fullName evidence="14">Peroxisomal ATPase PEX1</fullName>
    </recommendedName>
    <alternativeName>
        <fullName evidence="13">Peroxin-1</fullName>
    </alternativeName>
    <alternativeName>
        <fullName evidence="19">Peroxisome biosynthesis protein PAS1</fullName>
    </alternativeName>
</protein>
<evidence type="ECO:0000256" key="2">
    <source>
        <dbReference type="ARBA" id="ARBA00006914"/>
    </source>
</evidence>
<evidence type="ECO:0000313" key="22">
    <source>
        <dbReference type="EMBL" id="OVF09481.1"/>
    </source>
</evidence>
<comment type="catalytic activity">
    <reaction evidence="16">
        <text>ATP + H2O = ADP + phosphate + H(+)</text>
        <dbReference type="Rhea" id="RHEA:13065"/>
        <dbReference type="ChEBI" id="CHEBI:15377"/>
        <dbReference type="ChEBI" id="CHEBI:15378"/>
        <dbReference type="ChEBI" id="CHEBI:30616"/>
        <dbReference type="ChEBI" id="CHEBI:43474"/>
        <dbReference type="ChEBI" id="CHEBI:456216"/>
    </reaction>
    <physiologicalReaction direction="left-to-right" evidence="16">
        <dbReference type="Rhea" id="RHEA:13066"/>
    </physiologicalReaction>
</comment>
<keyword evidence="6" id="KW-0677">Repeat</keyword>
<comment type="caution">
    <text evidence="22">The sequence shown here is derived from an EMBL/GenBank/DDBJ whole genome shotgun (WGS) entry which is preliminary data.</text>
</comment>
<dbReference type="Pfam" id="PF09262">
    <property type="entry name" value="PEX-1N"/>
    <property type="match status" value="1"/>
</dbReference>
<dbReference type="Pfam" id="PF17862">
    <property type="entry name" value="AAA_lid_3"/>
    <property type="match status" value="1"/>
</dbReference>
<feature type="region of interest" description="Disordered" evidence="20">
    <location>
        <begin position="178"/>
        <end position="203"/>
    </location>
</feature>
<keyword evidence="11" id="KW-0472">Membrane</keyword>
<dbReference type="InterPro" id="IPR009010">
    <property type="entry name" value="Asp_de-COase-like_dom_sf"/>
</dbReference>
<comment type="function">
    <text evidence="17">Component of the PEX1-PEX6 AAA ATPase complex involved in peroxisome biosynthesis. The complex acts as a protein dislocase complex that mediates the ATP-dependent extraction of the PEX5 receptor from peroxisomal membranes, an essential step for PEX5 recycling. Specifically recognizes PEX5 monoubiquitinated at 'Cys-6', and pulls it out of the peroxisome lumen through the PEX2-PEX10-PEX12 retrotranslocation channel. Extraction by the PEX1-PEX6 AAA ATPase complex is accompanied by unfolding of the TPR repeats and release of bound cargo from PEX5.</text>
</comment>
<sequence>MDGFSANISFRPSWNNLVDLPSNLTSILYNASVSPQEVIVELVSQSQHKSYAGWSGMSSAGVSNISIDPIFAHSLKLADKQSIIVNVKIRNPKTSTVFLEPETASDWELVELHASYIEAKLIEQSRCVAVDQVLVVYPTKTSSVRLLVKDIRIPDSSYALIDPFAEINIAPKVREKKTSASAQSVKSTKSSKSIPSEGAHGPSILKRGIALPHEIFQEEPQATENDGYEVYARMDELAHAFERSPYASVSIVPGPNAKQNVAPTNENADDEKTKEKLSPVTENKNIIAKLVFTNCVPSNTVGLSRKLAVSLNVDSLVGFKVVLRVPGKSLSRRPATFLAHPYIIQSKKNDSLKLNASASKNQHEKINQMVSEYLFNSKDRITKYPITNFTKIPAIPDVLPYGGILSFARKRDPNAWIDPDRKSKWSAKIEVDEDVLRSASFVESPNAITDLEPIHGSEQMLEDITEHLSTFRNSGILVHGASGSGKSLLLKWIAKRVSATCGMFIKYVACETIMNETFDQLSARITKYIQEAAWHEPSLLVLDNLDKILPAEAENTDSTSSNQTTEFFISSLSKVMAQNNTNVSLLISGIARESFNKLLFSSHLIEGYHHLSPPGKAARRAILEDCLVNKLGCQIQMDVMDIVSESEGYLPNDLKVISDRIFYESVFASQGLSKDANIITKNHVEKAFSGFQPSGLRGVKLQKSSTSWADIGGLSEAKKVLLETLEWPTKYAPIFANCPLRLRSGILLYGYPGCGKTLLASAISGQCGLNFISIKGPEILNKYIGASEQSVRELFERAQAAKPCILFFDEFDSIAPKRGHDSTGVTDRVVNQLLTQMDGAEGLDGVYVLAATSRPDLIDSALLRPGRLDKSIICDMPSLQDRIDILKCVSASMQLQEDVDLEFVASKTAGFSGADMQGLGYNAYLKAVHETLMEQETNASEEGNSSNNVYDFFQISSEQLKSNKVRPAEKLKLLQKIENLFNSKNTGDKTVKTKTKAQQTVLIKQEHFLESLKETKPSISASEKAKLDHIYTQFLTGRDGKMPDGSASNEIGGRTTLM</sequence>